<dbReference type="SUPFAM" id="SSF51206">
    <property type="entry name" value="cAMP-binding domain-like"/>
    <property type="match status" value="1"/>
</dbReference>
<dbReference type="HOGENOM" id="CLU_1314016_0_0_0"/>
<proteinExistence type="predicted"/>
<dbReference type="eggNOG" id="COG0664">
    <property type="taxonomic scope" value="Bacteria"/>
</dbReference>
<dbReference type="InterPro" id="IPR036388">
    <property type="entry name" value="WH-like_DNA-bd_sf"/>
</dbReference>
<dbReference type="RefSeq" id="WP_013387100.1">
    <property type="nucleotide sequence ID" value="NC_014632.1"/>
</dbReference>
<protein>
    <submittedName>
        <fullName evidence="1">Transcriptional regulator, Crp/Fnr family</fullName>
    </submittedName>
</protein>
<dbReference type="EMBL" id="CP002281">
    <property type="protein sequence ID" value="ADO82430.1"/>
    <property type="molecule type" value="Genomic_DNA"/>
</dbReference>
<keyword evidence="2" id="KW-1185">Reference proteome</keyword>
<dbReference type="InterPro" id="IPR014710">
    <property type="entry name" value="RmlC-like_jellyroll"/>
</dbReference>
<dbReference type="SUPFAM" id="SSF46785">
    <property type="entry name" value="Winged helix' DNA-binding domain"/>
    <property type="match status" value="1"/>
</dbReference>
<dbReference type="KEGG" id="ipo:Ilyop_0643"/>
<evidence type="ECO:0000313" key="1">
    <source>
        <dbReference type="EMBL" id="ADO82430.1"/>
    </source>
</evidence>
<dbReference type="AlphaFoldDB" id="E3H6R1"/>
<dbReference type="InterPro" id="IPR018490">
    <property type="entry name" value="cNMP-bd_dom_sf"/>
</dbReference>
<dbReference type="InterPro" id="IPR036390">
    <property type="entry name" value="WH_DNA-bd_sf"/>
</dbReference>
<evidence type="ECO:0000313" key="2">
    <source>
        <dbReference type="Proteomes" id="UP000006875"/>
    </source>
</evidence>
<dbReference type="Proteomes" id="UP000006875">
    <property type="component" value="Chromosome"/>
</dbReference>
<sequence>MQENKVNNEFKFSDTDIEEKIELEPFETIYHYDLRFSFGLMTKGKLLLVYENEKGRRVPLKTLTKKETILGGYAYLLEGKAIDNLYYIAIEKTEILKVSPERSRELLLDRDFLFRCLKNAKMDSLSLIEELVYRLDKNIEKFLAYVLLNYSENGKMRIKNFSLFSEFIKCSRSNFYLALGKLVDRGIVERDGRVITIVDWEELKKFAEI</sequence>
<name>E3H6R1_ILYPC</name>
<organism evidence="1 2">
    <name type="scientific">Ilyobacter polytropus (strain ATCC 51220 / DSM 2926 / LMG 16218 / CuHBu1)</name>
    <dbReference type="NCBI Taxonomy" id="572544"/>
    <lineage>
        <taxon>Bacteria</taxon>
        <taxon>Fusobacteriati</taxon>
        <taxon>Fusobacteriota</taxon>
        <taxon>Fusobacteriia</taxon>
        <taxon>Fusobacteriales</taxon>
        <taxon>Fusobacteriaceae</taxon>
        <taxon>Ilyobacter</taxon>
    </lineage>
</organism>
<gene>
    <name evidence="1" type="ordered locus">Ilyop_0643</name>
</gene>
<dbReference type="Gene3D" id="1.10.10.10">
    <property type="entry name" value="Winged helix-like DNA-binding domain superfamily/Winged helix DNA-binding domain"/>
    <property type="match status" value="1"/>
</dbReference>
<accession>E3H6R1</accession>
<reference evidence="1 2" key="1">
    <citation type="journal article" date="2010" name="Stand. Genomic Sci.">
        <title>Complete genome sequence of Ilyobacter polytropus type strain (CuHbu1).</title>
        <authorList>
            <person name="Sikorski J."/>
            <person name="Chertkov O."/>
            <person name="Lapidus A."/>
            <person name="Nolan M."/>
            <person name="Lucas S."/>
            <person name="Del Rio T.G."/>
            <person name="Tice H."/>
            <person name="Cheng J.F."/>
            <person name="Tapia R."/>
            <person name="Han C."/>
            <person name="Goodwin L."/>
            <person name="Pitluck S."/>
            <person name="Liolios K."/>
            <person name="Ivanova N."/>
            <person name="Mavromatis K."/>
            <person name="Mikhailova N."/>
            <person name="Pati A."/>
            <person name="Chen A."/>
            <person name="Palaniappan K."/>
            <person name="Land M."/>
            <person name="Hauser L."/>
            <person name="Chang Y.J."/>
            <person name="Jeffries C.D."/>
            <person name="Brambilla E."/>
            <person name="Yasawong M."/>
            <person name="Rohde M."/>
            <person name="Pukall R."/>
            <person name="Spring S."/>
            <person name="Goker M."/>
            <person name="Woyke T."/>
            <person name="Bristow J."/>
            <person name="Eisen J.A."/>
            <person name="Markowitz V."/>
            <person name="Hugenholtz P."/>
            <person name="Kyrpides N.C."/>
            <person name="Klenk H.P."/>
        </authorList>
    </citation>
    <scope>NUCLEOTIDE SEQUENCE [LARGE SCALE GENOMIC DNA]</scope>
    <source>
        <strain evidence="2">ATCC 51220 / DSM 2926 / LMG 16218 / CuHBu1</strain>
    </source>
</reference>
<dbReference type="Gene3D" id="2.60.120.10">
    <property type="entry name" value="Jelly Rolls"/>
    <property type="match status" value="1"/>
</dbReference>